<evidence type="ECO:0000313" key="2">
    <source>
        <dbReference type="Proteomes" id="UP000326924"/>
    </source>
</evidence>
<evidence type="ECO:0000313" key="1">
    <source>
        <dbReference type="EMBL" id="KAA8906534.1"/>
    </source>
</evidence>
<dbReference type="EMBL" id="VXIS01000088">
    <property type="protein sequence ID" value="KAA8906534.1"/>
    <property type="molecule type" value="Genomic_DNA"/>
</dbReference>
<accession>A0A5J5EX34</accession>
<dbReference type="InParanoid" id="A0A5J5EX34"/>
<dbReference type="Proteomes" id="UP000326924">
    <property type="component" value="Unassembled WGS sequence"/>
</dbReference>
<protein>
    <submittedName>
        <fullName evidence="1">Uncharacterized protein</fullName>
    </submittedName>
</protein>
<gene>
    <name evidence="1" type="ORF">FN846DRAFT_948601</name>
</gene>
<sequence>MSPLTSMFVCPACRLQCLASLWRSFGLELCPQAPRVMAVDGSVWGRYPADQSLQNSADLTSTMYLSLPRR</sequence>
<proteinExistence type="predicted"/>
<keyword evidence="2" id="KW-1185">Reference proteome</keyword>
<organism evidence="1 2">
    <name type="scientific">Sphaerosporella brunnea</name>
    <dbReference type="NCBI Taxonomy" id="1250544"/>
    <lineage>
        <taxon>Eukaryota</taxon>
        <taxon>Fungi</taxon>
        <taxon>Dikarya</taxon>
        <taxon>Ascomycota</taxon>
        <taxon>Pezizomycotina</taxon>
        <taxon>Pezizomycetes</taxon>
        <taxon>Pezizales</taxon>
        <taxon>Pyronemataceae</taxon>
        <taxon>Sphaerosporella</taxon>
    </lineage>
</organism>
<comment type="caution">
    <text evidence="1">The sequence shown here is derived from an EMBL/GenBank/DDBJ whole genome shotgun (WGS) entry which is preliminary data.</text>
</comment>
<dbReference type="AlphaFoldDB" id="A0A5J5EX34"/>
<reference evidence="1 2" key="1">
    <citation type="submission" date="2019-09" db="EMBL/GenBank/DDBJ databases">
        <title>Draft genome of the ectomycorrhizal ascomycete Sphaerosporella brunnea.</title>
        <authorList>
            <consortium name="DOE Joint Genome Institute"/>
            <person name="Benucci G.M."/>
            <person name="Marozzi G."/>
            <person name="Antonielli L."/>
            <person name="Sanchez S."/>
            <person name="Marco P."/>
            <person name="Wang X."/>
            <person name="Falini L.B."/>
            <person name="Barry K."/>
            <person name="Haridas S."/>
            <person name="Lipzen A."/>
            <person name="Labutti K."/>
            <person name="Grigoriev I.V."/>
            <person name="Murat C."/>
            <person name="Martin F."/>
            <person name="Albertini E."/>
            <person name="Donnini D."/>
            <person name="Bonito G."/>
        </authorList>
    </citation>
    <scope>NUCLEOTIDE SEQUENCE [LARGE SCALE GENOMIC DNA]</scope>
    <source>
        <strain evidence="1 2">Sb_GMNB300</strain>
    </source>
</reference>
<name>A0A5J5EX34_9PEZI</name>